<name>A0AC61RPY7_9FIRM</name>
<dbReference type="EMBL" id="SRYA01000069">
    <property type="protein sequence ID" value="TGY91129.1"/>
    <property type="molecule type" value="Genomic_DNA"/>
</dbReference>
<evidence type="ECO:0000313" key="1">
    <source>
        <dbReference type="EMBL" id="TGY91129.1"/>
    </source>
</evidence>
<sequence>MAELCIGAARGGFGSDSVIGAASAVCPGAAGDTTSSMLSERNIRNIILDDGPAGLRLSRHFAADAQGNPIAGTGDAQCLVWMS</sequence>
<proteinExistence type="predicted"/>
<keyword evidence="2" id="KW-1185">Reference proteome</keyword>
<protein>
    <submittedName>
        <fullName evidence="1">Uncharacterized protein</fullName>
    </submittedName>
</protein>
<reference evidence="1" key="1">
    <citation type="submission" date="2019-04" db="EMBL/GenBank/DDBJ databases">
        <title>Microbes associate with the intestines of laboratory mice.</title>
        <authorList>
            <person name="Navarre W."/>
            <person name="Wong E."/>
            <person name="Huang K."/>
            <person name="Tropini C."/>
            <person name="Ng K."/>
            <person name="Yu B."/>
        </authorList>
    </citation>
    <scope>NUCLEOTIDE SEQUENCE</scope>
    <source>
        <strain evidence="1">NM01_1-7b</strain>
    </source>
</reference>
<accession>A0AC61RPY7</accession>
<dbReference type="Proteomes" id="UP000304953">
    <property type="component" value="Unassembled WGS sequence"/>
</dbReference>
<organism evidence="1 2">
    <name type="scientific">Petralouisia muris</name>
    <dbReference type="NCBI Taxonomy" id="3032872"/>
    <lineage>
        <taxon>Bacteria</taxon>
        <taxon>Bacillati</taxon>
        <taxon>Bacillota</taxon>
        <taxon>Clostridia</taxon>
        <taxon>Lachnospirales</taxon>
        <taxon>Lachnospiraceae</taxon>
        <taxon>Petralouisia</taxon>
    </lineage>
</organism>
<gene>
    <name evidence="1" type="ORF">E5329_22620</name>
</gene>
<evidence type="ECO:0000313" key="2">
    <source>
        <dbReference type="Proteomes" id="UP000304953"/>
    </source>
</evidence>
<comment type="caution">
    <text evidence="1">The sequence shown here is derived from an EMBL/GenBank/DDBJ whole genome shotgun (WGS) entry which is preliminary data.</text>
</comment>